<protein>
    <recommendedName>
        <fullName evidence="3">Response regulatory domain-containing protein</fullName>
    </recommendedName>
</protein>
<dbReference type="PANTHER" id="PTHR44591">
    <property type="entry name" value="STRESS RESPONSE REGULATOR PROTEIN 1"/>
    <property type="match status" value="1"/>
</dbReference>
<evidence type="ECO:0000256" key="1">
    <source>
        <dbReference type="ARBA" id="ARBA00022553"/>
    </source>
</evidence>
<name>X0ZI19_9ZZZZ</name>
<dbReference type="InterPro" id="IPR011006">
    <property type="entry name" value="CheY-like_superfamily"/>
</dbReference>
<keyword evidence="1" id="KW-0597">Phosphoprotein</keyword>
<dbReference type="AlphaFoldDB" id="X0ZI19"/>
<dbReference type="SUPFAM" id="SSF52172">
    <property type="entry name" value="CheY-like"/>
    <property type="match status" value="1"/>
</dbReference>
<accession>X0ZI19</accession>
<reference evidence="4" key="1">
    <citation type="journal article" date="2014" name="Front. Microbiol.">
        <title>High frequency of phylogenetically diverse reductive dehalogenase-homologous genes in deep subseafloor sedimentary metagenomes.</title>
        <authorList>
            <person name="Kawai M."/>
            <person name="Futagami T."/>
            <person name="Toyoda A."/>
            <person name="Takaki Y."/>
            <person name="Nishi S."/>
            <person name="Hori S."/>
            <person name="Arai W."/>
            <person name="Tsubouchi T."/>
            <person name="Morono Y."/>
            <person name="Uchiyama I."/>
            <person name="Ito T."/>
            <person name="Fujiyama A."/>
            <person name="Inagaki F."/>
            <person name="Takami H."/>
        </authorList>
    </citation>
    <scope>NUCLEOTIDE SEQUENCE</scope>
    <source>
        <strain evidence="4">Expedition CK06-06</strain>
    </source>
</reference>
<dbReference type="EMBL" id="BART01000864">
    <property type="protein sequence ID" value="GAG57792.1"/>
    <property type="molecule type" value="Genomic_DNA"/>
</dbReference>
<dbReference type="PROSITE" id="PS50110">
    <property type="entry name" value="RESPONSE_REGULATORY"/>
    <property type="match status" value="1"/>
</dbReference>
<proteinExistence type="predicted"/>
<sequence>MARDKSLVSIEDYASKGESILVVDDVKEQREIASSILKKLGYSFTTVSSGEEAVDYLKNNSADLLVLDMIMDPGIDGLDTYKRILEFHPRQKAIIVSGLSETDRVKEAQRLGYLLEMN</sequence>
<evidence type="ECO:0000256" key="2">
    <source>
        <dbReference type="ARBA" id="ARBA00023012"/>
    </source>
</evidence>
<comment type="caution">
    <text evidence="4">The sequence shown here is derived from an EMBL/GenBank/DDBJ whole genome shotgun (WGS) entry which is preliminary data.</text>
</comment>
<gene>
    <name evidence="4" type="ORF">S01H4_03499</name>
</gene>
<dbReference type="CDD" id="cd00156">
    <property type="entry name" value="REC"/>
    <property type="match status" value="1"/>
</dbReference>
<dbReference type="SMART" id="SM00448">
    <property type="entry name" value="REC"/>
    <property type="match status" value="1"/>
</dbReference>
<dbReference type="InterPro" id="IPR050595">
    <property type="entry name" value="Bact_response_regulator"/>
</dbReference>
<dbReference type="Gene3D" id="3.40.50.2300">
    <property type="match status" value="1"/>
</dbReference>
<dbReference type="PANTHER" id="PTHR44591:SF14">
    <property type="entry name" value="PROTEIN PILG"/>
    <property type="match status" value="1"/>
</dbReference>
<dbReference type="InterPro" id="IPR001789">
    <property type="entry name" value="Sig_transdc_resp-reg_receiver"/>
</dbReference>
<evidence type="ECO:0000259" key="3">
    <source>
        <dbReference type="PROSITE" id="PS50110"/>
    </source>
</evidence>
<dbReference type="GO" id="GO:0000160">
    <property type="term" value="P:phosphorelay signal transduction system"/>
    <property type="evidence" value="ECO:0007669"/>
    <property type="project" value="UniProtKB-KW"/>
</dbReference>
<organism evidence="4">
    <name type="scientific">marine sediment metagenome</name>
    <dbReference type="NCBI Taxonomy" id="412755"/>
    <lineage>
        <taxon>unclassified sequences</taxon>
        <taxon>metagenomes</taxon>
        <taxon>ecological metagenomes</taxon>
    </lineage>
</organism>
<keyword evidence="2" id="KW-0902">Two-component regulatory system</keyword>
<feature type="domain" description="Response regulatory" evidence="3">
    <location>
        <begin position="19"/>
        <end position="118"/>
    </location>
</feature>
<dbReference type="Pfam" id="PF00072">
    <property type="entry name" value="Response_reg"/>
    <property type="match status" value="1"/>
</dbReference>
<evidence type="ECO:0000313" key="4">
    <source>
        <dbReference type="EMBL" id="GAG57792.1"/>
    </source>
</evidence>